<proteinExistence type="predicted"/>
<keyword evidence="5" id="KW-1185">Reference proteome</keyword>
<dbReference type="InterPro" id="IPR029787">
    <property type="entry name" value="Nucleotide_cyclase"/>
</dbReference>
<dbReference type="SMART" id="SM00267">
    <property type="entry name" value="GGDEF"/>
    <property type="match status" value="1"/>
</dbReference>
<feature type="domain" description="EAL" evidence="2">
    <location>
        <begin position="373"/>
        <end position="627"/>
    </location>
</feature>
<name>A0ABP3WQY1_9ALTE</name>
<dbReference type="EMBL" id="BAAAFD010000001">
    <property type="protein sequence ID" value="GAA0853373.1"/>
    <property type="molecule type" value="Genomic_DNA"/>
</dbReference>
<dbReference type="InterPro" id="IPR000160">
    <property type="entry name" value="GGDEF_dom"/>
</dbReference>
<keyword evidence="1" id="KW-0812">Transmembrane</keyword>
<protein>
    <recommendedName>
        <fullName evidence="6">Diguanylate cyclase (GGDEF) domain-containing protein</fullName>
    </recommendedName>
</protein>
<feature type="transmembrane region" description="Helical" evidence="1">
    <location>
        <begin position="122"/>
        <end position="140"/>
    </location>
</feature>
<dbReference type="Pfam" id="PF00990">
    <property type="entry name" value="GGDEF"/>
    <property type="match status" value="1"/>
</dbReference>
<evidence type="ECO:0008006" key="6">
    <source>
        <dbReference type="Google" id="ProtNLM"/>
    </source>
</evidence>
<organism evidence="4 5">
    <name type="scientific">Aliiglaciecola litoralis</name>
    <dbReference type="NCBI Taxonomy" id="582857"/>
    <lineage>
        <taxon>Bacteria</taxon>
        <taxon>Pseudomonadati</taxon>
        <taxon>Pseudomonadota</taxon>
        <taxon>Gammaproteobacteria</taxon>
        <taxon>Alteromonadales</taxon>
        <taxon>Alteromonadaceae</taxon>
        <taxon>Aliiglaciecola</taxon>
    </lineage>
</organism>
<evidence type="ECO:0000259" key="2">
    <source>
        <dbReference type="PROSITE" id="PS50883"/>
    </source>
</evidence>
<dbReference type="CDD" id="cd01949">
    <property type="entry name" value="GGDEF"/>
    <property type="match status" value="1"/>
</dbReference>
<feature type="transmembrane region" description="Helical" evidence="1">
    <location>
        <begin position="74"/>
        <end position="93"/>
    </location>
</feature>
<dbReference type="InterPro" id="IPR035919">
    <property type="entry name" value="EAL_sf"/>
</dbReference>
<gene>
    <name evidence="4" type="ORF">GCM10009114_05980</name>
</gene>
<dbReference type="SMART" id="SM00052">
    <property type="entry name" value="EAL"/>
    <property type="match status" value="1"/>
</dbReference>
<dbReference type="Gene3D" id="3.20.20.450">
    <property type="entry name" value="EAL domain"/>
    <property type="match status" value="1"/>
</dbReference>
<dbReference type="PROSITE" id="PS50883">
    <property type="entry name" value="EAL"/>
    <property type="match status" value="1"/>
</dbReference>
<evidence type="ECO:0000313" key="5">
    <source>
        <dbReference type="Proteomes" id="UP001500359"/>
    </source>
</evidence>
<dbReference type="SUPFAM" id="SSF55073">
    <property type="entry name" value="Nucleotide cyclase"/>
    <property type="match status" value="1"/>
</dbReference>
<feature type="domain" description="GGDEF" evidence="3">
    <location>
        <begin position="231"/>
        <end position="364"/>
    </location>
</feature>
<evidence type="ECO:0000256" key="1">
    <source>
        <dbReference type="SAM" id="Phobius"/>
    </source>
</evidence>
<dbReference type="PROSITE" id="PS50887">
    <property type="entry name" value="GGDEF"/>
    <property type="match status" value="1"/>
</dbReference>
<dbReference type="InterPro" id="IPR052155">
    <property type="entry name" value="Biofilm_reg_signaling"/>
</dbReference>
<evidence type="ECO:0000259" key="3">
    <source>
        <dbReference type="PROSITE" id="PS50887"/>
    </source>
</evidence>
<comment type="caution">
    <text evidence="4">The sequence shown here is derived from an EMBL/GenBank/DDBJ whole genome shotgun (WGS) entry which is preliminary data.</text>
</comment>
<feature type="transmembrane region" description="Helical" evidence="1">
    <location>
        <begin position="152"/>
        <end position="172"/>
    </location>
</feature>
<dbReference type="PANTHER" id="PTHR44757">
    <property type="entry name" value="DIGUANYLATE CYCLASE DGCP"/>
    <property type="match status" value="1"/>
</dbReference>
<dbReference type="Pfam" id="PF00563">
    <property type="entry name" value="EAL"/>
    <property type="match status" value="1"/>
</dbReference>
<dbReference type="NCBIfam" id="TIGR00254">
    <property type="entry name" value="GGDEF"/>
    <property type="match status" value="1"/>
</dbReference>
<dbReference type="InterPro" id="IPR043128">
    <property type="entry name" value="Rev_trsase/Diguanyl_cyclase"/>
</dbReference>
<accession>A0ABP3WQY1</accession>
<dbReference type="Proteomes" id="UP001500359">
    <property type="component" value="Unassembled WGS sequence"/>
</dbReference>
<keyword evidence="1" id="KW-0472">Membrane</keyword>
<dbReference type="SUPFAM" id="SSF141868">
    <property type="entry name" value="EAL domain-like"/>
    <property type="match status" value="1"/>
</dbReference>
<keyword evidence="1" id="KW-1133">Transmembrane helix</keyword>
<dbReference type="RefSeq" id="WP_343856341.1">
    <property type="nucleotide sequence ID" value="NZ_BAAAFD010000001.1"/>
</dbReference>
<dbReference type="CDD" id="cd01948">
    <property type="entry name" value="EAL"/>
    <property type="match status" value="1"/>
</dbReference>
<reference evidence="5" key="1">
    <citation type="journal article" date="2019" name="Int. J. Syst. Evol. Microbiol.">
        <title>The Global Catalogue of Microorganisms (GCM) 10K type strain sequencing project: providing services to taxonomists for standard genome sequencing and annotation.</title>
        <authorList>
            <consortium name="The Broad Institute Genomics Platform"/>
            <consortium name="The Broad Institute Genome Sequencing Center for Infectious Disease"/>
            <person name="Wu L."/>
            <person name="Ma J."/>
        </authorList>
    </citation>
    <scope>NUCLEOTIDE SEQUENCE [LARGE SCALE GENOMIC DNA]</scope>
    <source>
        <strain evidence="5">JCM 15896</strain>
    </source>
</reference>
<feature type="transmembrane region" description="Helical" evidence="1">
    <location>
        <begin position="24"/>
        <end position="43"/>
    </location>
</feature>
<dbReference type="Gene3D" id="3.30.70.270">
    <property type="match status" value="1"/>
</dbReference>
<evidence type="ECO:0000313" key="4">
    <source>
        <dbReference type="EMBL" id="GAA0853373.1"/>
    </source>
</evidence>
<dbReference type="InterPro" id="IPR001633">
    <property type="entry name" value="EAL_dom"/>
</dbReference>
<sequence>MSETDDSSAVDEITHFRAKRLRQLLYITLVCLNLGLVVIYITAYHLPTLLTLAGCDVMMLYALRSLSSNQVDKAASILLWSIAVGLSIAVMLNSGLRDPAVISFPAILFFAALMCSRREFTLLYVFFCCVTLLIGFTHISGWRNEGYDPVNIPNIVIVLLILTAASYSIRTFSHDLRNALQKLEKGNQKLKDSEEKAQYMAHYDDLTGLPNRTLCQDRFNYQMKLLERHGGQLAFLFIDLDNFKTINDSLGHTVGDQVLLIVAENISKSLRSMDTASRFGGDEFIVLLTEVKHIKDVEKTCNKILDAVNQSILLDSYHIQISASIGIAMAPHDGADFDSYCKKADIAMYKAKADGKNLYRFFDASMNSLSEERFVLIKDLRDALKRQELILFYQPKVDLRSGKLVGAEALIRWQHPERGLMAPGQFIELAEETGLIVEIGDWVLEEACRRCKSWHQAGYVDFEIAVNLSSVQFARGNLTAQVEKALRQSGLEGKYLELELTESLLLGEGENIQSQLNDIKKHGVSFSIDDFGTGYSNLGYLSKYPLDALKIDQSFVRKIHDSKQDLNIIIAIINIAKSLDLTVIAEGIETHENLQQLTQLGCQFGQGFHWAKPQSPEDFLTYVARNIDAK</sequence>
<dbReference type="PANTHER" id="PTHR44757:SF2">
    <property type="entry name" value="BIOFILM ARCHITECTURE MAINTENANCE PROTEIN MBAA"/>
    <property type="match status" value="1"/>
</dbReference>